<accession>A0A5J4SBC0</accession>
<name>A0A5J4SBC0_9ZZZZ</name>
<evidence type="ECO:0000256" key="3">
    <source>
        <dbReference type="ARBA" id="ARBA00022475"/>
    </source>
</evidence>
<keyword evidence="6 7" id="KW-0472">Membrane</keyword>
<keyword evidence="5 7" id="KW-1133">Transmembrane helix</keyword>
<reference evidence="8" key="1">
    <citation type="submission" date="2019-03" db="EMBL/GenBank/DDBJ databases">
        <title>Single cell metagenomics reveals metabolic interactions within the superorganism composed of flagellate Streblomastix strix and complex community of Bacteroidetes bacteria on its surface.</title>
        <authorList>
            <person name="Treitli S.C."/>
            <person name="Kolisko M."/>
            <person name="Husnik F."/>
            <person name="Keeling P."/>
            <person name="Hampl V."/>
        </authorList>
    </citation>
    <scope>NUCLEOTIDE SEQUENCE</scope>
    <source>
        <strain evidence="8">STM</strain>
    </source>
</reference>
<feature type="transmembrane region" description="Helical" evidence="7">
    <location>
        <begin position="444"/>
        <end position="471"/>
    </location>
</feature>
<evidence type="ECO:0000256" key="7">
    <source>
        <dbReference type="SAM" id="Phobius"/>
    </source>
</evidence>
<feature type="transmembrane region" description="Helical" evidence="7">
    <location>
        <begin position="81"/>
        <end position="104"/>
    </location>
</feature>
<feature type="transmembrane region" description="Helical" evidence="7">
    <location>
        <begin position="45"/>
        <end position="69"/>
    </location>
</feature>
<evidence type="ECO:0000256" key="5">
    <source>
        <dbReference type="ARBA" id="ARBA00022989"/>
    </source>
</evidence>
<dbReference type="InterPro" id="IPR050833">
    <property type="entry name" value="Poly_Biosynth_Transport"/>
</dbReference>
<feature type="transmembrane region" description="Helical" evidence="7">
    <location>
        <begin position="21"/>
        <end position="39"/>
    </location>
</feature>
<comment type="subcellular location">
    <subcellularLocation>
        <location evidence="1">Cell membrane</location>
        <topology evidence="1">Multi-pass membrane protein</topology>
    </subcellularLocation>
</comment>
<feature type="transmembrane region" description="Helical" evidence="7">
    <location>
        <begin position="289"/>
        <end position="308"/>
    </location>
</feature>
<dbReference type="AlphaFoldDB" id="A0A5J4SBC0"/>
<protein>
    <submittedName>
        <fullName evidence="8">Teichuronic acid biosynthesis protein TuaB</fullName>
    </submittedName>
</protein>
<dbReference type="Pfam" id="PF13440">
    <property type="entry name" value="Polysacc_synt_3"/>
    <property type="match status" value="1"/>
</dbReference>
<sequence length="480" mass="53865">MGESLKKQAIRGVAWSAVDRFSVQGIQFVLSIILARLVAPSEYGLIAMLGIFLAIAQSFIDSGFSNALIQKKDRTETDYSTVFYFNIVVAGIVYAILFICSPYIAGFYKEPQLEIITKWVGLNIVLSAFSIVQRAKLTVKLDFKTQTKASLLAVIISGCIGITLAYQGFGVWALVIQALSSSLLNTLLLWIFAKWRPSLIFSWESFHTLFSFGSKLLLSGLMHTIYMNLYTLIIGRQFSAVNVGYFNRSQTLAMFPSTNITDIISRVMYPSLCSIQDEEERLKRLFFKYLRMVAFIVFPLMIGLSVLSKPLIQVVLTDKWLPAASLLSILSIAYMLHSIAIVNWQIINVKGRSDLNLKAEILRKGIAFSILLATIPLGVKGMCWGIVFCNLTDIAILIFYAKKIIPVNYRMEIKILFPVVLSSLFMGIGIYFLIHFFAVPQWKLLLGVVTGTVLYTGMCVLLKLSEVSFIINNSLKLFRK</sequence>
<evidence type="ECO:0000256" key="2">
    <source>
        <dbReference type="ARBA" id="ARBA00007430"/>
    </source>
</evidence>
<evidence type="ECO:0000256" key="1">
    <source>
        <dbReference type="ARBA" id="ARBA00004651"/>
    </source>
</evidence>
<feature type="transmembrane region" description="Helical" evidence="7">
    <location>
        <begin position="320"/>
        <end position="340"/>
    </location>
</feature>
<feature type="transmembrane region" description="Helical" evidence="7">
    <location>
        <begin position="413"/>
        <end position="438"/>
    </location>
</feature>
<feature type="transmembrane region" description="Helical" evidence="7">
    <location>
        <begin position="361"/>
        <end position="378"/>
    </location>
</feature>
<organism evidence="8">
    <name type="scientific">termite gut metagenome</name>
    <dbReference type="NCBI Taxonomy" id="433724"/>
    <lineage>
        <taxon>unclassified sequences</taxon>
        <taxon>metagenomes</taxon>
        <taxon>organismal metagenomes</taxon>
    </lineage>
</organism>
<keyword evidence="4 7" id="KW-0812">Transmembrane</keyword>
<evidence type="ECO:0000256" key="6">
    <source>
        <dbReference type="ARBA" id="ARBA00023136"/>
    </source>
</evidence>
<dbReference type="GO" id="GO:0005886">
    <property type="term" value="C:plasma membrane"/>
    <property type="evidence" value="ECO:0007669"/>
    <property type="project" value="UniProtKB-SubCell"/>
</dbReference>
<feature type="transmembrane region" description="Helical" evidence="7">
    <location>
        <begin position="116"/>
        <end position="137"/>
    </location>
</feature>
<feature type="transmembrane region" description="Helical" evidence="7">
    <location>
        <begin position="149"/>
        <end position="166"/>
    </location>
</feature>
<evidence type="ECO:0000313" key="8">
    <source>
        <dbReference type="EMBL" id="KAA6343188.1"/>
    </source>
</evidence>
<keyword evidence="3" id="KW-1003">Cell membrane</keyword>
<dbReference type="PANTHER" id="PTHR30250:SF10">
    <property type="entry name" value="LIPOPOLYSACCHARIDE BIOSYNTHESIS PROTEIN WZXC"/>
    <property type="match status" value="1"/>
</dbReference>
<comment type="similarity">
    <text evidence="2">Belongs to the polysaccharide synthase family.</text>
</comment>
<dbReference type="PANTHER" id="PTHR30250">
    <property type="entry name" value="PST FAMILY PREDICTED COLANIC ACID TRANSPORTER"/>
    <property type="match status" value="1"/>
</dbReference>
<gene>
    <name evidence="8" type="ORF">EZS27_009127</name>
</gene>
<proteinExistence type="inferred from homology"/>
<evidence type="ECO:0000256" key="4">
    <source>
        <dbReference type="ARBA" id="ARBA00022692"/>
    </source>
</evidence>
<dbReference type="CDD" id="cd13127">
    <property type="entry name" value="MATE_tuaB_like"/>
    <property type="match status" value="1"/>
</dbReference>
<comment type="caution">
    <text evidence="8">The sequence shown here is derived from an EMBL/GenBank/DDBJ whole genome shotgun (WGS) entry which is preliminary data.</text>
</comment>
<dbReference type="EMBL" id="SNRY01000283">
    <property type="protein sequence ID" value="KAA6343188.1"/>
    <property type="molecule type" value="Genomic_DNA"/>
</dbReference>